<dbReference type="InterPro" id="IPR019195">
    <property type="entry name" value="ABC_ATPase_put"/>
</dbReference>
<evidence type="ECO:0000259" key="1">
    <source>
        <dbReference type="Pfam" id="PF09818"/>
    </source>
</evidence>
<protein>
    <submittedName>
        <fullName evidence="3">ABC transporter, ATPase, predicted</fullName>
    </submittedName>
</protein>
<name>G0EF86_PYRF1</name>
<evidence type="ECO:0000259" key="2">
    <source>
        <dbReference type="Pfam" id="PF20446"/>
    </source>
</evidence>
<organism evidence="3 4">
    <name type="scientific">Pyrolobus fumarii (strain DSM 11204 / 1A)</name>
    <dbReference type="NCBI Taxonomy" id="694429"/>
    <lineage>
        <taxon>Archaea</taxon>
        <taxon>Thermoproteota</taxon>
        <taxon>Thermoprotei</taxon>
        <taxon>Desulfurococcales</taxon>
        <taxon>Pyrodictiaceae</taxon>
        <taxon>Pyrolobus</taxon>
    </lineage>
</organism>
<dbReference type="KEGG" id="pfm:Pyrfu_0257"/>
<dbReference type="PANTHER" id="PTHR38149">
    <property type="entry name" value="ATPASE"/>
    <property type="match status" value="1"/>
</dbReference>
<dbReference type="InterPro" id="IPR046834">
    <property type="entry name" value="ABC_ATPase_C"/>
</dbReference>
<dbReference type="Proteomes" id="UP000001037">
    <property type="component" value="Chromosome"/>
</dbReference>
<dbReference type="EMBL" id="CP002838">
    <property type="protein sequence ID" value="AEM38129.1"/>
    <property type="molecule type" value="Genomic_DNA"/>
</dbReference>
<proteinExistence type="predicted"/>
<dbReference type="HOGENOM" id="CLU_021720_2_0_2"/>
<sequence length="533" mass="59428">MKRVDLNDVLTLLERLERRGYKAYREKLSRLEFTVPCGIARFTRVQGDPYAPPSVLEVRGRLHLKGLASRYPVATADYAYRFLRSRLARLSRKRGSGHSGYLGLPKPSNAMIRRSGFEVHQDYFIARFWFGLPARGRRILGYEAARMLEDSIDAVCSTIRVLEKGNSSLEEHVKVYAVQEYLRSLLPRHRLVAFIGNGSILPRRCGWCEEPLANAIPFESPSSMRIELETPWGTYEGMGIPRGFTVITGHPFHGKTTLLEAIAAGVYNHVKGDGRETVVSLRSAYWIEAEDGRPVHCRDVSPLITRLPGNNDTTCFTTSDASGATSMAASIIEAYEAGAELILIDEDRAATNLLYIDPRVERLAGAPPITPLASYSHCLSALGVSTMLVTGALGALIEEAENLIVMKDFKPAHAEVRESRLPRNCVKPRRRPVSTRPWRSKPRPPRLVGKDGYELNLESNRILVEDGQYTTIALLLAKPWRGTLSEIAKRVDELMEKGFEAITPNPPPSLAEVRGLDFVYALMRLPPGYVTTS</sequence>
<gene>
    <name evidence="3" type="ordered locus">Pyrfu_0257</name>
</gene>
<feature type="domain" description="ATPase of the ABC class N-terminal" evidence="2">
    <location>
        <begin position="8"/>
        <end position="157"/>
    </location>
</feature>
<dbReference type="AlphaFoldDB" id="G0EF86"/>
<dbReference type="Pfam" id="PF09818">
    <property type="entry name" value="ABC_ATPase"/>
    <property type="match status" value="1"/>
</dbReference>
<evidence type="ECO:0000313" key="4">
    <source>
        <dbReference type="Proteomes" id="UP000001037"/>
    </source>
</evidence>
<evidence type="ECO:0000313" key="3">
    <source>
        <dbReference type="EMBL" id="AEM38129.1"/>
    </source>
</evidence>
<feature type="domain" description="ATPase of the ABC class C-terminal" evidence="1">
    <location>
        <begin position="167"/>
        <end position="434"/>
    </location>
</feature>
<dbReference type="eggNOG" id="arCOG01746">
    <property type="taxonomic scope" value="Archaea"/>
</dbReference>
<dbReference type="InParanoid" id="G0EF86"/>
<dbReference type="STRING" id="694429.Pyrfu_0257"/>
<dbReference type="Pfam" id="PF20446">
    <property type="entry name" value="ABC_N"/>
    <property type="match status" value="1"/>
</dbReference>
<accession>G0EF86</accession>
<dbReference type="InterPro" id="IPR046833">
    <property type="entry name" value="ABC_N"/>
</dbReference>
<reference evidence="3 4" key="1">
    <citation type="journal article" date="2011" name="Stand. Genomic Sci.">
        <title>Complete genome sequence of the hyperthermophilic chemolithoautotroph Pyrolobus fumarii type strain (1A).</title>
        <authorList>
            <person name="Anderson I."/>
            <person name="Goker M."/>
            <person name="Nolan M."/>
            <person name="Lucas S."/>
            <person name="Hammon N."/>
            <person name="Deshpande S."/>
            <person name="Cheng J.F."/>
            <person name="Tapia R."/>
            <person name="Han C."/>
            <person name="Goodwin L."/>
            <person name="Pitluck S."/>
            <person name="Huntemann M."/>
            <person name="Liolios K."/>
            <person name="Ivanova N."/>
            <person name="Pagani I."/>
            <person name="Mavromatis K."/>
            <person name="Ovchinikova G."/>
            <person name="Pati A."/>
            <person name="Chen A."/>
            <person name="Palaniappan K."/>
            <person name="Land M."/>
            <person name="Hauser L."/>
            <person name="Brambilla E.M."/>
            <person name="Huber H."/>
            <person name="Yasawong M."/>
            <person name="Rohde M."/>
            <person name="Spring S."/>
            <person name="Abt B."/>
            <person name="Sikorski J."/>
            <person name="Wirth R."/>
            <person name="Detter J.C."/>
            <person name="Woyke T."/>
            <person name="Bristow J."/>
            <person name="Eisen J.A."/>
            <person name="Markowitz V."/>
            <person name="Hugenholtz P."/>
            <person name="Kyrpides N.C."/>
            <person name="Klenk H.P."/>
            <person name="Lapidus A."/>
        </authorList>
    </citation>
    <scope>NUCLEOTIDE SEQUENCE [LARGE SCALE GENOMIC DNA]</scope>
    <source>
        <strain evidence="4">DSM 11204 / 1A</strain>
    </source>
</reference>
<dbReference type="PANTHER" id="PTHR38149:SF1">
    <property type="entry name" value="ATPASE"/>
    <property type="match status" value="1"/>
</dbReference>
<keyword evidence="4" id="KW-1185">Reference proteome</keyword>